<name>A0A1Y2HWN9_9FUNG</name>
<dbReference type="Pfam" id="PF07541">
    <property type="entry name" value="EIF_2_alpha"/>
    <property type="match status" value="1"/>
</dbReference>
<sequence length="315" mass="35895">MATPVPANETQFRCRMYEAKFPELEDLVMVNVRQIADMGAYVRLLEYDDIEGMILLSELSRRRIRSVQKLIRVGRNEIALVLRVDKEKGYIDLSKRRVTPEDLVKCEEKFNKSKAVHSIMRHVAEKQNLVLQDLYEQFGWPLYRKYGHAFDAFKLAIQDPEKVFEGLEIEPAVMEELLLNIRRRMTPQPVKIRADVEVTCYAYEGIDAIKTALGQCEGLSTEEVPIKVRLVAPPLYVITTVTTDKQGGIDLLERAIATIQESINQAGGAVSIKMKPRAVSATDEKELAELMERFERENAEVSGDEMDEDAEADDE</sequence>
<evidence type="ECO:0000313" key="12">
    <source>
        <dbReference type="EMBL" id="ORZ38374.1"/>
    </source>
</evidence>
<dbReference type="SUPFAM" id="SSF116742">
    <property type="entry name" value="eIF2alpha middle domain-like"/>
    <property type="match status" value="1"/>
</dbReference>
<dbReference type="SMART" id="SM00316">
    <property type="entry name" value="S1"/>
    <property type="match status" value="1"/>
</dbReference>
<dbReference type="GO" id="GO:0033290">
    <property type="term" value="C:eukaryotic 48S preinitiation complex"/>
    <property type="evidence" value="ECO:0007669"/>
    <property type="project" value="TreeGrafter"/>
</dbReference>
<dbReference type="OrthoDB" id="1685042at2759"/>
<dbReference type="PANTHER" id="PTHR10602:SF0">
    <property type="entry name" value="EUKARYOTIC TRANSLATION INITIATION FACTOR 2 SUBUNIT 1"/>
    <property type="match status" value="1"/>
</dbReference>
<dbReference type="FunFam" id="2.40.50.140:FF:000015">
    <property type="entry name" value="Eukaryotic translation initiation factor 2 subunit alpha"/>
    <property type="match status" value="1"/>
</dbReference>
<evidence type="ECO:0000256" key="3">
    <source>
        <dbReference type="ARBA" id="ARBA00020409"/>
    </source>
</evidence>
<evidence type="ECO:0000256" key="9">
    <source>
        <dbReference type="ARBA" id="ARBA00060206"/>
    </source>
</evidence>
<evidence type="ECO:0000256" key="7">
    <source>
        <dbReference type="ARBA" id="ARBA00022884"/>
    </source>
</evidence>
<comment type="function">
    <text evidence="9">eIF-2 functions in the early steps of protein synthesis by forming a ternary complex with GTP and initiator tRNA. This complex binds to a 40S ribosomal subunit, followed by mRNA binding to form a 43S pre-initiation complex. Junction of the 60S ribosomal subunit to form the 80S initiation complex is preceded by hydrolysis of the GTP bound to eIF-2 and release of an eIF-2-GDP binary complex. In order for eIF-2 to recycle and catalyze another round of initiation, the GDP bound to eIF-2 must exchange with GTP by way of a reaction catalyzed by eIF2B.</text>
</comment>
<keyword evidence="8" id="KW-0648">Protein biosynthesis</keyword>
<dbReference type="SUPFAM" id="SSF110993">
    <property type="entry name" value="eIF-2-alpha, C-terminal domain"/>
    <property type="match status" value="1"/>
</dbReference>
<proteinExistence type="inferred from homology"/>
<dbReference type="STRING" id="765915.A0A1Y2HWN9"/>
<dbReference type="Gene3D" id="3.30.70.1130">
    <property type="entry name" value="EIF_2_alpha"/>
    <property type="match status" value="1"/>
</dbReference>
<dbReference type="FunFam" id="3.30.70.1130:FF:000001">
    <property type="entry name" value="Eukaryotic translation initiation factor 2 subunit 1"/>
    <property type="match status" value="1"/>
</dbReference>
<feature type="domain" description="S1 motif" evidence="11">
    <location>
        <begin position="25"/>
        <end position="96"/>
    </location>
</feature>
<dbReference type="Gene3D" id="2.40.50.140">
    <property type="entry name" value="Nucleic acid-binding proteins"/>
    <property type="match status" value="1"/>
</dbReference>
<dbReference type="FunFam" id="1.10.150.190:FF:000002">
    <property type="entry name" value="Translation initiation factor 2, alpha subunit"/>
    <property type="match status" value="1"/>
</dbReference>
<evidence type="ECO:0000256" key="8">
    <source>
        <dbReference type="ARBA" id="ARBA00022917"/>
    </source>
</evidence>
<comment type="subcellular location">
    <subcellularLocation>
        <location evidence="1">Cytoplasm</location>
        <location evidence="1">Cytosol</location>
    </subcellularLocation>
</comment>
<evidence type="ECO:0000259" key="11">
    <source>
        <dbReference type="PROSITE" id="PS50126"/>
    </source>
</evidence>
<feature type="compositionally biased region" description="Acidic residues" evidence="10">
    <location>
        <begin position="302"/>
        <end position="315"/>
    </location>
</feature>
<evidence type="ECO:0000256" key="4">
    <source>
        <dbReference type="ARBA" id="ARBA00022490"/>
    </source>
</evidence>
<evidence type="ECO:0000256" key="2">
    <source>
        <dbReference type="ARBA" id="ARBA00007223"/>
    </source>
</evidence>
<dbReference type="PROSITE" id="PS50126">
    <property type="entry name" value="S1"/>
    <property type="match status" value="1"/>
</dbReference>
<dbReference type="AlphaFoldDB" id="A0A1Y2HWN9"/>
<gene>
    <name evidence="12" type="ORF">BCR44DRAFT_44255</name>
</gene>
<dbReference type="GO" id="GO:0043022">
    <property type="term" value="F:ribosome binding"/>
    <property type="evidence" value="ECO:0007669"/>
    <property type="project" value="TreeGrafter"/>
</dbReference>
<dbReference type="InterPro" id="IPR011488">
    <property type="entry name" value="TIF_2_asu"/>
</dbReference>
<dbReference type="InterPro" id="IPR003029">
    <property type="entry name" value="S1_domain"/>
</dbReference>
<dbReference type="InterPro" id="IPR044126">
    <property type="entry name" value="S1_IF2_alpha"/>
</dbReference>
<protein>
    <recommendedName>
        <fullName evidence="3">Eukaryotic translation initiation factor 2 subunit alpha</fullName>
    </recommendedName>
</protein>
<comment type="similarity">
    <text evidence="2">Belongs to the eIF-2-alpha family.</text>
</comment>
<evidence type="ECO:0000256" key="10">
    <source>
        <dbReference type="SAM" id="MobiDB-lite"/>
    </source>
</evidence>
<dbReference type="InterPro" id="IPR012340">
    <property type="entry name" value="NA-bd_OB-fold"/>
</dbReference>
<reference evidence="12 13" key="1">
    <citation type="submission" date="2016-07" db="EMBL/GenBank/DDBJ databases">
        <title>Pervasive Adenine N6-methylation of Active Genes in Fungi.</title>
        <authorList>
            <consortium name="DOE Joint Genome Institute"/>
            <person name="Mondo S.J."/>
            <person name="Dannebaum R.O."/>
            <person name="Kuo R.C."/>
            <person name="Labutti K."/>
            <person name="Haridas S."/>
            <person name="Kuo A."/>
            <person name="Salamov A."/>
            <person name="Ahrendt S.R."/>
            <person name="Lipzen A."/>
            <person name="Sullivan W."/>
            <person name="Andreopoulos W.B."/>
            <person name="Clum A."/>
            <person name="Lindquist E."/>
            <person name="Daum C."/>
            <person name="Ramamoorthy G.K."/>
            <person name="Gryganskyi A."/>
            <person name="Culley D."/>
            <person name="Magnuson J.K."/>
            <person name="James T.Y."/>
            <person name="O'Malley M.A."/>
            <person name="Stajich J.E."/>
            <person name="Spatafora J.W."/>
            <person name="Visel A."/>
            <person name="Grigoriev I.V."/>
        </authorList>
    </citation>
    <scope>NUCLEOTIDE SEQUENCE [LARGE SCALE GENOMIC DNA]</scope>
    <source>
        <strain evidence="12 13">PL171</strain>
    </source>
</reference>
<keyword evidence="6" id="KW-0597">Phosphoprotein</keyword>
<dbReference type="Proteomes" id="UP000193411">
    <property type="component" value="Unassembled WGS sequence"/>
</dbReference>
<dbReference type="InterPro" id="IPR024054">
    <property type="entry name" value="TIF2_asu_middle_sf"/>
</dbReference>
<keyword evidence="4" id="KW-0963">Cytoplasm</keyword>
<dbReference type="GO" id="GO:0005829">
    <property type="term" value="C:cytosol"/>
    <property type="evidence" value="ECO:0007669"/>
    <property type="project" value="UniProtKB-SubCell"/>
</dbReference>
<evidence type="ECO:0000256" key="5">
    <source>
        <dbReference type="ARBA" id="ARBA00022540"/>
    </source>
</evidence>
<dbReference type="CDD" id="cd04452">
    <property type="entry name" value="S1_IF2_alpha"/>
    <property type="match status" value="1"/>
</dbReference>
<dbReference type="GO" id="GO:0003723">
    <property type="term" value="F:RNA binding"/>
    <property type="evidence" value="ECO:0007669"/>
    <property type="project" value="UniProtKB-KW"/>
</dbReference>
<dbReference type="Gene3D" id="1.10.150.190">
    <property type="entry name" value="Translation initiation factor 2, subunit 1, domain 2"/>
    <property type="match status" value="1"/>
</dbReference>
<feature type="region of interest" description="Disordered" evidence="10">
    <location>
        <begin position="295"/>
        <end position="315"/>
    </location>
</feature>
<feature type="non-terminal residue" evidence="12">
    <location>
        <position position="315"/>
    </location>
</feature>
<dbReference type="GO" id="GO:0003743">
    <property type="term" value="F:translation initiation factor activity"/>
    <property type="evidence" value="ECO:0007669"/>
    <property type="project" value="UniProtKB-KW"/>
</dbReference>
<comment type="caution">
    <text evidence="12">The sequence shown here is derived from an EMBL/GenBank/DDBJ whole genome shotgun (WGS) entry which is preliminary data.</text>
</comment>
<evidence type="ECO:0000256" key="6">
    <source>
        <dbReference type="ARBA" id="ARBA00022553"/>
    </source>
</evidence>
<organism evidence="12 13">
    <name type="scientific">Catenaria anguillulae PL171</name>
    <dbReference type="NCBI Taxonomy" id="765915"/>
    <lineage>
        <taxon>Eukaryota</taxon>
        <taxon>Fungi</taxon>
        <taxon>Fungi incertae sedis</taxon>
        <taxon>Blastocladiomycota</taxon>
        <taxon>Blastocladiomycetes</taxon>
        <taxon>Blastocladiales</taxon>
        <taxon>Catenariaceae</taxon>
        <taxon>Catenaria</taxon>
    </lineage>
</organism>
<dbReference type="PANTHER" id="PTHR10602">
    <property type="entry name" value="EUKARYOTIC TRANSLATION INITIATION FACTOR 2 SUBUNIT 1"/>
    <property type="match status" value="1"/>
</dbReference>
<dbReference type="GO" id="GO:0005850">
    <property type="term" value="C:eukaryotic translation initiation factor 2 complex"/>
    <property type="evidence" value="ECO:0007669"/>
    <property type="project" value="TreeGrafter"/>
</dbReference>
<evidence type="ECO:0000256" key="1">
    <source>
        <dbReference type="ARBA" id="ARBA00004514"/>
    </source>
</evidence>
<keyword evidence="5 12" id="KW-0396">Initiation factor</keyword>
<accession>A0A1Y2HWN9</accession>
<dbReference type="InterPro" id="IPR024055">
    <property type="entry name" value="TIF2_asu_C"/>
</dbReference>
<dbReference type="SUPFAM" id="SSF50249">
    <property type="entry name" value="Nucleic acid-binding proteins"/>
    <property type="match status" value="1"/>
</dbReference>
<keyword evidence="7" id="KW-0694">RNA-binding</keyword>
<keyword evidence="13" id="KW-1185">Reference proteome</keyword>
<evidence type="ECO:0000313" key="13">
    <source>
        <dbReference type="Proteomes" id="UP000193411"/>
    </source>
</evidence>
<dbReference type="Pfam" id="PF00575">
    <property type="entry name" value="S1"/>
    <property type="match status" value="1"/>
</dbReference>
<dbReference type="EMBL" id="MCFL01000009">
    <property type="protein sequence ID" value="ORZ38374.1"/>
    <property type="molecule type" value="Genomic_DNA"/>
</dbReference>